<keyword evidence="1" id="KW-0175">Coiled coil</keyword>
<dbReference type="EMBL" id="NBIV01000004">
    <property type="protein sequence ID" value="PXF49529.1"/>
    <property type="molecule type" value="Genomic_DNA"/>
</dbReference>
<sequence length="277" mass="32736">MLPDAISATQDLFSRVQLNRLRRSQAASTQQAASPQSARFRVHGWRWHHLSIIRDLIRLENNATRKRNRLCSAQNAPNSDSLRRQMKHAVQYIVRDNWALHNDVEHSLFLPWISDREPREMRRDYVDVVHRERQRLEQHAHALETRVTNWSTFNYEHAHQCESELHNIITAIQRLRRNASTLFKASEQFFVPRVKQLFSESEQLQFNSQVLKHISGKQARMSLVMFRDGVDMSEPVVALRNDLNNFERDVPAPIRRVGVPFWRSRFVGEKTRFLTEP</sequence>
<name>A0A2V3J558_9FLOR</name>
<proteinExistence type="predicted"/>
<evidence type="ECO:0000313" key="3">
    <source>
        <dbReference type="Proteomes" id="UP000247409"/>
    </source>
</evidence>
<feature type="coiled-coil region" evidence="1">
    <location>
        <begin position="126"/>
        <end position="178"/>
    </location>
</feature>
<reference evidence="2 3" key="1">
    <citation type="journal article" date="2018" name="Mol. Biol. Evol.">
        <title>Analysis of the draft genome of the red seaweed Gracilariopsis chorda provides insights into genome size evolution in Rhodophyta.</title>
        <authorList>
            <person name="Lee J."/>
            <person name="Yang E.C."/>
            <person name="Graf L."/>
            <person name="Yang J.H."/>
            <person name="Qiu H."/>
            <person name="Zel Zion U."/>
            <person name="Chan C.X."/>
            <person name="Stephens T.G."/>
            <person name="Weber A.P.M."/>
            <person name="Boo G.H."/>
            <person name="Boo S.M."/>
            <person name="Kim K.M."/>
            <person name="Shin Y."/>
            <person name="Jung M."/>
            <person name="Lee S.J."/>
            <person name="Yim H.S."/>
            <person name="Lee J.H."/>
            <person name="Bhattacharya D."/>
            <person name="Yoon H.S."/>
        </authorList>
    </citation>
    <scope>NUCLEOTIDE SEQUENCE [LARGE SCALE GENOMIC DNA]</scope>
    <source>
        <strain evidence="2 3">SKKU-2015</strain>
        <tissue evidence="2">Whole body</tissue>
    </source>
</reference>
<dbReference type="AlphaFoldDB" id="A0A2V3J558"/>
<protein>
    <submittedName>
        <fullName evidence="2">Uncharacterized protein</fullName>
    </submittedName>
</protein>
<dbReference type="OrthoDB" id="197846at2759"/>
<organism evidence="2 3">
    <name type="scientific">Gracilariopsis chorda</name>
    <dbReference type="NCBI Taxonomy" id="448386"/>
    <lineage>
        <taxon>Eukaryota</taxon>
        <taxon>Rhodophyta</taxon>
        <taxon>Florideophyceae</taxon>
        <taxon>Rhodymeniophycidae</taxon>
        <taxon>Gracilariales</taxon>
        <taxon>Gracilariaceae</taxon>
        <taxon>Gracilariopsis</taxon>
    </lineage>
</organism>
<evidence type="ECO:0000313" key="2">
    <source>
        <dbReference type="EMBL" id="PXF49529.1"/>
    </source>
</evidence>
<gene>
    <name evidence="2" type="ORF">BWQ96_00599</name>
</gene>
<accession>A0A2V3J558</accession>
<comment type="caution">
    <text evidence="2">The sequence shown here is derived from an EMBL/GenBank/DDBJ whole genome shotgun (WGS) entry which is preliminary data.</text>
</comment>
<evidence type="ECO:0000256" key="1">
    <source>
        <dbReference type="SAM" id="Coils"/>
    </source>
</evidence>
<dbReference type="Proteomes" id="UP000247409">
    <property type="component" value="Unassembled WGS sequence"/>
</dbReference>
<keyword evidence="3" id="KW-1185">Reference proteome</keyword>